<dbReference type="PANTHER" id="PTHR36391:SF1">
    <property type="entry name" value="FURRY"/>
    <property type="match status" value="1"/>
</dbReference>
<dbReference type="PANTHER" id="PTHR36391">
    <property type="entry name" value="FURRY"/>
    <property type="match status" value="1"/>
</dbReference>
<reference evidence="1" key="1">
    <citation type="submission" date="2021-03" db="EMBL/GenBank/DDBJ databases">
        <authorList>
            <person name="Li Z."/>
            <person name="Yang C."/>
        </authorList>
    </citation>
    <scope>NUCLEOTIDE SEQUENCE</scope>
    <source>
        <strain evidence="1">Dzin_1.0</strain>
        <tissue evidence="1">Leaf</tissue>
    </source>
</reference>
<keyword evidence="2" id="KW-1185">Reference proteome</keyword>
<organism evidence="1 2">
    <name type="scientific">Dioscorea zingiberensis</name>
    <dbReference type="NCBI Taxonomy" id="325984"/>
    <lineage>
        <taxon>Eukaryota</taxon>
        <taxon>Viridiplantae</taxon>
        <taxon>Streptophyta</taxon>
        <taxon>Embryophyta</taxon>
        <taxon>Tracheophyta</taxon>
        <taxon>Spermatophyta</taxon>
        <taxon>Magnoliopsida</taxon>
        <taxon>Liliopsida</taxon>
        <taxon>Dioscoreales</taxon>
        <taxon>Dioscoreaceae</taxon>
        <taxon>Dioscorea</taxon>
    </lineage>
</organism>
<dbReference type="OrthoDB" id="1904516at2759"/>
<dbReference type="AlphaFoldDB" id="A0A9D5BYY6"/>
<dbReference type="EMBL" id="JAGGNH010000009">
    <property type="protein sequence ID" value="KAJ0963501.1"/>
    <property type="molecule type" value="Genomic_DNA"/>
</dbReference>
<name>A0A9D5BYY6_9LILI</name>
<evidence type="ECO:0000313" key="1">
    <source>
        <dbReference type="EMBL" id="KAJ0963501.1"/>
    </source>
</evidence>
<reference evidence="1" key="2">
    <citation type="journal article" date="2022" name="Hortic Res">
        <title>The genome of Dioscorea zingiberensis sheds light on the biosynthesis, origin and evolution of the medicinally important diosgenin saponins.</title>
        <authorList>
            <person name="Li Y."/>
            <person name="Tan C."/>
            <person name="Li Z."/>
            <person name="Guo J."/>
            <person name="Li S."/>
            <person name="Chen X."/>
            <person name="Wang C."/>
            <person name="Dai X."/>
            <person name="Yang H."/>
            <person name="Song W."/>
            <person name="Hou L."/>
            <person name="Xu J."/>
            <person name="Tong Z."/>
            <person name="Xu A."/>
            <person name="Yuan X."/>
            <person name="Wang W."/>
            <person name="Yang Q."/>
            <person name="Chen L."/>
            <person name="Sun Z."/>
            <person name="Wang K."/>
            <person name="Pan B."/>
            <person name="Chen J."/>
            <person name="Bao Y."/>
            <person name="Liu F."/>
            <person name="Qi X."/>
            <person name="Gang D.R."/>
            <person name="Wen J."/>
            <person name="Li J."/>
        </authorList>
    </citation>
    <scope>NUCLEOTIDE SEQUENCE</scope>
    <source>
        <strain evidence="1">Dzin_1.0</strain>
    </source>
</reference>
<dbReference type="Proteomes" id="UP001085076">
    <property type="component" value="Miscellaneous, Linkage group lg09"/>
</dbReference>
<sequence>MLEFTLKTPSPIQSTARGCRRFSYGITPSKAFVPTSDPETVFDIQYYTCDRRRDRPQARRAVLKKADVEKIMEYKAFDVSDLTDFPMVYLTGGGG</sequence>
<comment type="caution">
    <text evidence="1">The sequence shown here is derived from an EMBL/GenBank/DDBJ whole genome shotgun (WGS) entry which is preliminary data.</text>
</comment>
<proteinExistence type="predicted"/>
<evidence type="ECO:0000313" key="2">
    <source>
        <dbReference type="Proteomes" id="UP001085076"/>
    </source>
</evidence>
<gene>
    <name evidence="1" type="ORF">J5N97_028623</name>
</gene>
<accession>A0A9D5BYY6</accession>
<protein>
    <submittedName>
        <fullName evidence="1">Uncharacterized protein</fullName>
    </submittedName>
</protein>